<proteinExistence type="predicted"/>
<dbReference type="InterPro" id="IPR001296">
    <property type="entry name" value="Glyco_trans_1"/>
</dbReference>
<dbReference type="GO" id="GO:0016757">
    <property type="term" value="F:glycosyltransferase activity"/>
    <property type="evidence" value="ECO:0007669"/>
    <property type="project" value="InterPro"/>
</dbReference>
<evidence type="ECO:0000259" key="1">
    <source>
        <dbReference type="Pfam" id="PF00534"/>
    </source>
</evidence>
<evidence type="ECO:0000259" key="2">
    <source>
        <dbReference type="Pfam" id="PF13439"/>
    </source>
</evidence>
<organism evidence="3 4">
    <name type="scientific">Pontibacillus halophilus JSM 076056 = DSM 19796</name>
    <dbReference type="NCBI Taxonomy" id="1385510"/>
    <lineage>
        <taxon>Bacteria</taxon>
        <taxon>Bacillati</taxon>
        <taxon>Bacillota</taxon>
        <taxon>Bacilli</taxon>
        <taxon>Bacillales</taxon>
        <taxon>Bacillaceae</taxon>
        <taxon>Pontibacillus</taxon>
    </lineage>
</organism>
<dbReference type="RefSeq" id="WP_026799308.1">
    <property type="nucleotide sequence ID" value="NZ_AULI01000002.1"/>
</dbReference>
<comment type="caution">
    <text evidence="3">The sequence shown here is derived from an EMBL/GenBank/DDBJ whole genome shotgun (WGS) entry which is preliminary data.</text>
</comment>
<dbReference type="eggNOG" id="COG0438">
    <property type="taxonomic scope" value="Bacteria"/>
</dbReference>
<protein>
    <submittedName>
        <fullName evidence="3">Glycosyl transferase</fullName>
    </submittedName>
</protein>
<dbReference type="EMBL" id="AVPE01000008">
    <property type="protein sequence ID" value="KGX92017.1"/>
    <property type="molecule type" value="Genomic_DNA"/>
</dbReference>
<name>A0A0A5I877_9BACI</name>
<dbReference type="Gene3D" id="3.40.50.2000">
    <property type="entry name" value="Glycogen Phosphorylase B"/>
    <property type="match status" value="2"/>
</dbReference>
<dbReference type="SUPFAM" id="SSF53756">
    <property type="entry name" value="UDP-Glycosyltransferase/glycogen phosphorylase"/>
    <property type="match status" value="1"/>
</dbReference>
<dbReference type="OrthoDB" id="9802525at2"/>
<sequence>MKIAIVTETFLPSTDGVVTRLCEAIRWFVKQGNEVIVIAPDLGVSEFEGAKVIGVPCRSFFFYKSKKFSLPQRKVGKIIKDFHPDLIHIVNPALLGSAGIYYARKFNYPMVASYHTNVPQYLNYYRLQAFKPLMWWYFKKLHSYADLNLCPSHAVKQELIDRKFHNMHIWERGVDLDRFGPDQYSHEMRNRLSGGEPNKKLLLFVGRLASEKEVYKIKPLLERDPNVRLAIVGDGPERESLELLFKGTNTVFTGFLHGKELGEAYASADAFIFPSITETFGLVILEAMASGLPVIAAKSGPTLEQIQDGRTGLLFENEDTESMLQAVHKLEDDLLFHTLKKNARNEAEQYSWITPSQQLLDYYQEVVEDKFHQAQ</sequence>
<dbReference type="InterPro" id="IPR050194">
    <property type="entry name" value="Glycosyltransferase_grp1"/>
</dbReference>
<dbReference type="Pfam" id="PF13439">
    <property type="entry name" value="Glyco_transf_4"/>
    <property type="match status" value="1"/>
</dbReference>
<feature type="domain" description="Glycosyltransferase subfamily 4-like N-terminal" evidence="2">
    <location>
        <begin position="15"/>
        <end position="178"/>
    </location>
</feature>
<keyword evidence="3" id="KW-0808">Transferase</keyword>
<dbReference type="PANTHER" id="PTHR45947:SF3">
    <property type="entry name" value="SULFOQUINOVOSYL TRANSFERASE SQD2"/>
    <property type="match status" value="1"/>
</dbReference>
<dbReference type="Pfam" id="PF00534">
    <property type="entry name" value="Glycos_transf_1"/>
    <property type="match status" value="1"/>
</dbReference>
<dbReference type="STRING" id="1385510.GCA_000425205_00520"/>
<dbReference type="Proteomes" id="UP000030528">
    <property type="component" value="Unassembled WGS sequence"/>
</dbReference>
<evidence type="ECO:0000313" key="4">
    <source>
        <dbReference type="Proteomes" id="UP000030528"/>
    </source>
</evidence>
<dbReference type="PANTHER" id="PTHR45947">
    <property type="entry name" value="SULFOQUINOVOSYL TRANSFERASE SQD2"/>
    <property type="match status" value="1"/>
</dbReference>
<dbReference type="CDD" id="cd03814">
    <property type="entry name" value="GT4-like"/>
    <property type="match status" value="1"/>
</dbReference>
<reference evidence="3 4" key="1">
    <citation type="submission" date="2013-08" db="EMBL/GenBank/DDBJ databases">
        <authorList>
            <person name="Huang J."/>
            <person name="Wang G."/>
        </authorList>
    </citation>
    <scope>NUCLEOTIDE SEQUENCE [LARGE SCALE GENOMIC DNA]</scope>
    <source>
        <strain evidence="3 4">JSM 076056</strain>
    </source>
</reference>
<feature type="domain" description="Glycosyl transferase family 1" evidence="1">
    <location>
        <begin position="197"/>
        <end position="345"/>
    </location>
</feature>
<dbReference type="InterPro" id="IPR028098">
    <property type="entry name" value="Glyco_trans_4-like_N"/>
</dbReference>
<dbReference type="AlphaFoldDB" id="A0A0A5I877"/>
<accession>A0A0A5I877</accession>
<keyword evidence="4" id="KW-1185">Reference proteome</keyword>
<gene>
    <name evidence="3" type="ORF">N781_03090</name>
</gene>
<evidence type="ECO:0000313" key="3">
    <source>
        <dbReference type="EMBL" id="KGX92017.1"/>
    </source>
</evidence>